<evidence type="ECO:0000256" key="2">
    <source>
        <dbReference type="ARBA" id="ARBA00022553"/>
    </source>
</evidence>
<evidence type="ECO:0000256" key="1">
    <source>
        <dbReference type="ARBA" id="ARBA00004540"/>
    </source>
</evidence>
<dbReference type="Pfam" id="PF09402">
    <property type="entry name" value="MSC"/>
    <property type="match status" value="1"/>
</dbReference>
<evidence type="ECO:0000256" key="3">
    <source>
        <dbReference type="ARBA" id="ARBA00022692"/>
    </source>
</evidence>
<comment type="caution">
    <text evidence="10">The sequence shown here is derived from an EMBL/GenBank/DDBJ whole genome shotgun (WGS) entry which is preliminary data.</text>
</comment>
<keyword evidence="3 8" id="KW-0812">Transmembrane</keyword>
<dbReference type="Gene3D" id="1.10.10.1180">
    <property type="entry name" value="MAN1, winged-helix domain"/>
    <property type="match status" value="1"/>
</dbReference>
<evidence type="ECO:0000256" key="8">
    <source>
        <dbReference type="SAM" id="Phobius"/>
    </source>
</evidence>
<evidence type="ECO:0000313" key="10">
    <source>
        <dbReference type="EMBL" id="KAI3960946.1"/>
    </source>
</evidence>
<keyword evidence="11" id="KW-1185">Reference proteome</keyword>
<feature type="region of interest" description="Disordered" evidence="7">
    <location>
        <begin position="1"/>
        <end position="29"/>
    </location>
</feature>
<dbReference type="GO" id="GO:0005637">
    <property type="term" value="C:nuclear inner membrane"/>
    <property type="evidence" value="ECO:0007669"/>
    <property type="project" value="UniProtKB-SubCell"/>
</dbReference>
<keyword evidence="5 8" id="KW-0472">Membrane</keyword>
<proteinExistence type="predicted"/>
<keyword evidence="4 8" id="KW-1133">Transmembrane helix</keyword>
<feature type="transmembrane region" description="Helical" evidence="8">
    <location>
        <begin position="41"/>
        <end position="62"/>
    </location>
</feature>
<evidence type="ECO:0000256" key="4">
    <source>
        <dbReference type="ARBA" id="ARBA00022989"/>
    </source>
</evidence>
<dbReference type="AlphaFoldDB" id="A0AAD4TKR0"/>
<dbReference type="InterPro" id="IPR018996">
    <property type="entry name" value="Man1/Src1-like_C"/>
</dbReference>
<keyword evidence="6" id="KW-0539">Nucleus</keyword>
<dbReference type="Proteomes" id="UP001202328">
    <property type="component" value="Unassembled WGS sequence"/>
</dbReference>
<name>A0AAD4TKR0_9MAGN</name>
<organism evidence="10 11">
    <name type="scientific">Papaver atlanticum</name>
    <dbReference type="NCBI Taxonomy" id="357466"/>
    <lineage>
        <taxon>Eukaryota</taxon>
        <taxon>Viridiplantae</taxon>
        <taxon>Streptophyta</taxon>
        <taxon>Embryophyta</taxon>
        <taxon>Tracheophyta</taxon>
        <taxon>Spermatophyta</taxon>
        <taxon>Magnoliopsida</taxon>
        <taxon>Ranunculales</taxon>
        <taxon>Papaveraceae</taxon>
        <taxon>Papaveroideae</taxon>
        <taxon>Papaver</taxon>
    </lineage>
</organism>
<protein>
    <recommendedName>
        <fullName evidence="9">Man1/Src1-like C-terminal domain-containing protein</fullName>
    </recommendedName>
</protein>
<gene>
    <name evidence="10" type="ORF">MKW98_019147</name>
</gene>
<dbReference type="PANTHER" id="PTHR47808">
    <property type="entry name" value="INNER NUCLEAR MEMBRANE PROTEIN HEH2-RELATED"/>
    <property type="match status" value="1"/>
</dbReference>
<dbReference type="GO" id="GO:0003682">
    <property type="term" value="F:chromatin binding"/>
    <property type="evidence" value="ECO:0007669"/>
    <property type="project" value="InterPro"/>
</dbReference>
<feature type="compositionally biased region" description="Basic residues" evidence="7">
    <location>
        <begin position="8"/>
        <end position="18"/>
    </location>
</feature>
<reference evidence="10" key="1">
    <citation type="submission" date="2022-04" db="EMBL/GenBank/DDBJ databases">
        <title>A functionally conserved STORR gene fusion in Papaver species that diverged 16.8 million years ago.</title>
        <authorList>
            <person name="Catania T."/>
        </authorList>
    </citation>
    <scope>NUCLEOTIDE SEQUENCE</scope>
    <source>
        <strain evidence="10">S-188037</strain>
    </source>
</reference>
<feature type="domain" description="Man1/Src1-like C-terminal" evidence="9">
    <location>
        <begin position="225"/>
        <end position="353"/>
    </location>
</feature>
<feature type="transmembrane region" description="Helical" evidence="8">
    <location>
        <begin position="238"/>
        <end position="259"/>
    </location>
</feature>
<evidence type="ECO:0000313" key="11">
    <source>
        <dbReference type="Proteomes" id="UP001202328"/>
    </source>
</evidence>
<evidence type="ECO:0000256" key="6">
    <source>
        <dbReference type="ARBA" id="ARBA00023242"/>
    </source>
</evidence>
<keyword evidence="2" id="KW-0597">Phosphoprotein</keyword>
<evidence type="ECO:0000256" key="5">
    <source>
        <dbReference type="ARBA" id="ARBA00023136"/>
    </source>
</evidence>
<dbReference type="EMBL" id="JAJJMB010000835">
    <property type="protein sequence ID" value="KAI3960946.1"/>
    <property type="molecule type" value="Genomic_DNA"/>
</dbReference>
<evidence type="ECO:0000259" key="9">
    <source>
        <dbReference type="Pfam" id="PF09402"/>
    </source>
</evidence>
<dbReference type="GO" id="GO:0005783">
    <property type="term" value="C:endoplasmic reticulum"/>
    <property type="evidence" value="ECO:0007669"/>
    <property type="project" value="TreeGrafter"/>
</dbReference>
<feature type="region of interest" description="Disordered" evidence="7">
    <location>
        <begin position="661"/>
        <end position="689"/>
    </location>
</feature>
<dbReference type="InterPro" id="IPR041885">
    <property type="entry name" value="MAN1_winged_helix_dom"/>
</dbReference>
<dbReference type="GO" id="GO:0034399">
    <property type="term" value="C:nuclear periphery"/>
    <property type="evidence" value="ECO:0007669"/>
    <property type="project" value="TreeGrafter"/>
</dbReference>
<dbReference type="InterPro" id="IPR044780">
    <property type="entry name" value="Heh2/Src1"/>
</dbReference>
<evidence type="ECO:0000256" key="7">
    <source>
        <dbReference type="SAM" id="MobiDB-lite"/>
    </source>
</evidence>
<comment type="subcellular location">
    <subcellularLocation>
        <location evidence="1">Nucleus inner membrane</location>
    </subcellularLocation>
</comment>
<feature type="compositionally biased region" description="Basic and acidic residues" evidence="7">
    <location>
        <begin position="662"/>
        <end position="678"/>
    </location>
</feature>
<dbReference type="PANTHER" id="PTHR47808:SF2">
    <property type="entry name" value="LEM DOMAIN-CONTAINING PROTEIN 2"/>
    <property type="match status" value="1"/>
</dbReference>
<accession>A0AAD4TKR0</accession>
<sequence length="749" mass="85835">MSSSYSTPKKRLKSKHTKPNSPSIPLLKEPSPGFFPTKQEIINLLGVVTIAITVAVTCNYMVTNFNRQPKPYCDSIDRVVSDYDSLLSDDFYCEPCPENGECVDGNLECVSGYKKQGRSCVEDGEINQIAKELSNWIEVRVCEACVGFLCDGIGTVWVQEVQMFKDIEDKQELKRKFGFKNDESYVLTKQKAMEAVDRLLETRKNLQGRVKELKCPDALVEHYKPLSCYVRHWVIKNAFYLVPLSAFIGGLITSFVWVLRKIRRKRYLSNRGEELYEQICDILEEKAMMAKSSFTGEGEPWVVASLLRDHLLLPRERKDSQLWKKVEELVQEDSRLEQYPKLVRGESKVVWEWQVEGSRSSSRSFSSLFELIDALMVSVPNLNDLHHNQLDGFRKCGFGSKIEFIFDSTSERVRVLDRIVYKGKNQHRRCFYFQYIMKVRRDVKLLLSAGLQEMWDFLLQIINDLKRRKCNTEKYNYQERLLGVARLLSQMVEPMVKAAIEISSLLARSFFMGFSILLDVVSVFNMISSISQKEHSVKLNRQGIQVIREYYSSNDEIVTLECIWEKDKFVLLEKVNKFEIRKRETALQSSNIKYQTVEAFLGLGDDETGYKKMGTDKSIEEHPNFKNICGHEANKSAEQPMNISLNAKVELQESIIDEGSESYEKSFNKSSDIDKDEVASPSPKSPQPQVVLKRKVAFISIGKPKLSQTSESSLLNNVSTASFLSAKTSEEKDPFISLLTGGTVKHSLF</sequence>
<dbReference type="GO" id="GO:0071763">
    <property type="term" value="P:nuclear membrane organization"/>
    <property type="evidence" value="ECO:0007669"/>
    <property type="project" value="TreeGrafter"/>
</dbReference>